<dbReference type="GO" id="GO:0043679">
    <property type="term" value="C:axon terminus"/>
    <property type="evidence" value="ECO:0007669"/>
    <property type="project" value="TreeGrafter"/>
</dbReference>
<feature type="transmembrane region" description="Helical" evidence="14">
    <location>
        <begin position="744"/>
        <end position="771"/>
    </location>
</feature>
<keyword evidence="11 14" id="KW-0472">Membrane</keyword>
<evidence type="ECO:0000256" key="7">
    <source>
        <dbReference type="ARBA" id="ARBA00022737"/>
    </source>
</evidence>
<keyword evidence="9" id="KW-0130">Cell adhesion</keyword>
<keyword evidence="5" id="KW-0479">Metal-binding</keyword>
<dbReference type="FunFam" id="2.60.40.60:FF:000008">
    <property type="entry name" value="Cadherin 24"/>
    <property type="match status" value="1"/>
</dbReference>
<keyword evidence="4 14" id="KW-0812">Transmembrane</keyword>
<keyword evidence="17" id="KW-1185">Reference proteome</keyword>
<dbReference type="FunFam" id="2.60.40.60:FF:000012">
    <property type="entry name" value="Cadherin 24"/>
    <property type="match status" value="1"/>
</dbReference>
<dbReference type="GO" id="GO:0016339">
    <property type="term" value="P:calcium-dependent cell-cell adhesion via plasma membrane cell adhesion molecules"/>
    <property type="evidence" value="ECO:0007669"/>
    <property type="project" value="TreeGrafter"/>
</dbReference>
<evidence type="ECO:0000256" key="4">
    <source>
        <dbReference type="ARBA" id="ARBA00022692"/>
    </source>
</evidence>
<evidence type="ECO:0000259" key="15">
    <source>
        <dbReference type="PROSITE" id="PS50268"/>
    </source>
</evidence>
<dbReference type="GO" id="GO:0044331">
    <property type="term" value="P:cell-cell adhesion mediated by cadherin"/>
    <property type="evidence" value="ECO:0007669"/>
    <property type="project" value="TreeGrafter"/>
</dbReference>
<dbReference type="FunFam" id="2.60.40.60:FF:000017">
    <property type="entry name" value="Cadherin 24"/>
    <property type="match status" value="1"/>
</dbReference>
<dbReference type="AlphaFoldDB" id="A0A8C0EBW3"/>
<dbReference type="SUPFAM" id="SSF49313">
    <property type="entry name" value="Cadherin-like"/>
    <property type="match status" value="5"/>
</dbReference>
<evidence type="ECO:0000256" key="3">
    <source>
        <dbReference type="ARBA" id="ARBA00022685"/>
    </source>
</evidence>
<dbReference type="GO" id="GO:0005912">
    <property type="term" value="C:adherens junction"/>
    <property type="evidence" value="ECO:0007669"/>
    <property type="project" value="TreeGrafter"/>
</dbReference>
<evidence type="ECO:0000256" key="9">
    <source>
        <dbReference type="ARBA" id="ARBA00022889"/>
    </source>
</evidence>
<dbReference type="GO" id="GO:0005509">
    <property type="term" value="F:calcium ion binding"/>
    <property type="evidence" value="ECO:0007669"/>
    <property type="project" value="UniProtKB-UniRule"/>
</dbReference>
<evidence type="ECO:0000256" key="11">
    <source>
        <dbReference type="ARBA" id="ARBA00023136"/>
    </source>
</evidence>
<dbReference type="GO" id="GO:0008013">
    <property type="term" value="F:beta-catenin binding"/>
    <property type="evidence" value="ECO:0007669"/>
    <property type="project" value="TreeGrafter"/>
</dbReference>
<dbReference type="GO" id="GO:0007043">
    <property type="term" value="P:cell-cell junction assembly"/>
    <property type="evidence" value="ECO:0007669"/>
    <property type="project" value="TreeGrafter"/>
</dbReference>
<dbReference type="GO" id="GO:0016477">
    <property type="term" value="P:cell migration"/>
    <property type="evidence" value="ECO:0007669"/>
    <property type="project" value="TreeGrafter"/>
</dbReference>
<feature type="domain" description="Cadherin" evidence="15">
    <location>
        <begin position="496"/>
        <end position="618"/>
    </location>
</feature>
<evidence type="ECO:0000256" key="8">
    <source>
        <dbReference type="ARBA" id="ARBA00022837"/>
    </source>
</evidence>
<dbReference type="PANTHER" id="PTHR24027">
    <property type="entry name" value="CADHERIN-23"/>
    <property type="match status" value="1"/>
</dbReference>
<keyword evidence="2" id="KW-1003">Cell membrane</keyword>
<feature type="domain" description="Cadherin" evidence="15">
    <location>
        <begin position="277"/>
        <end position="391"/>
    </location>
</feature>
<dbReference type="Proteomes" id="UP000694567">
    <property type="component" value="Unplaced"/>
</dbReference>
<dbReference type="PROSITE" id="PS00232">
    <property type="entry name" value="CADHERIN_1"/>
    <property type="match status" value="2"/>
</dbReference>
<feature type="domain" description="Cadherin" evidence="15">
    <location>
        <begin position="168"/>
        <end position="276"/>
    </location>
</feature>
<evidence type="ECO:0000313" key="16">
    <source>
        <dbReference type="Ensembl" id="ENSBOBP00000001533.1"/>
    </source>
</evidence>
<dbReference type="Ensembl" id="ENSBOBT00000001561.1">
    <property type="protein sequence ID" value="ENSBOBP00000001533.1"/>
    <property type="gene ID" value="ENSBOBG00000000391.1"/>
</dbReference>
<dbReference type="InterPro" id="IPR020894">
    <property type="entry name" value="Cadherin_CS"/>
</dbReference>
<keyword evidence="3" id="KW-0165">Cleavage on pair of basic residues</keyword>
<dbReference type="GO" id="GO:0045296">
    <property type="term" value="F:cadherin binding"/>
    <property type="evidence" value="ECO:0007669"/>
    <property type="project" value="TreeGrafter"/>
</dbReference>
<evidence type="ECO:0000256" key="12">
    <source>
        <dbReference type="ARBA" id="ARBA00023180"/>
    </source>
</evidence>
<evidence type="ECO:0000313" key="17">
    <source>
        <dbReference type="Proteomes" id="UP000694567"/>
    </source>
</evidence>
<dbReference type="FunFam" id="2.60.40.60:FF:000009">
    <property type="entry name" value="Cadherin 24"/>
    <property type="match status" value="1"/>
</dbReference>
<feature type="domain" description="Cadherin" evidence="15">
    <location>
        <begin position="87"/>
        <end position="167"/>
    </location>
</feature>
<evidence type="ECO:0000256" key="5">
    <source>
        <dbReference type="ARBA" id="ARBA00022723"/>
    </source>
</evidence>
<name>A0A8C0EBW3_BUBBB</name>
<evidence type="ECO:0000256" key="1">
    <source>
        <dbReference type="ARBA" id="ARBA00004251"/>
    </source>
</evidence>
<evidence type="ECO:0000256" key="2">
    <source>
        <dbReference type="ARBA" id="ARBA00022475"/>
    </source>
</evidence>
<dbReference type="PRINTS" id="PR00205">
    <property type="entry name" value="CADHERIN"/>
</dbReference>
<dbReference type="GO" id="GO:0034332">
    <property type="term" value="P:adherens junction organization"/>
    <property type="evidence" value="ECO:0007669"/>
    <property type="project" value="TreeGrafter"/>
</dbReference>
<keyword evidence="7" id="KW-0677">Repeat</keyword>
<dbReference type="Gene3D" id="2.60.40.60">
    <property type="entry name" value="Cadherins"/>
    <property type="match status" value="5"/>
</dbReference>
<dbReference type="InterPro" id="IPR039808">
    <property type="entry name" value="Cadherin"/>
</dbReference>
<dbReference type="GO" id="GO:0000902">
    <property type="term" value="P:cell morphogenesis"/>
    <property type="evidence" value="ECO:0007669"/>
    <property type="project" value="TreeGrafter"/>
</dbReference>
<keyword evidence="12" id="KW-0325">Glycoprotein</keyword>
<evidence type="ECO:0000256" key="10">
    <source>
        <dbReference type="ARBA" id="ARBA00022989"/>
    </source>
</evidence>
<dbReference type="GO" id="GO:0016342">
    <property type="term" value="C:catenin complex"/>
    <property type="evidence" value="ECO:0007669"/>
    <property type="project" value="TreeGrafter"/>
</dbReference>
<evidence type="ECO:0000256" key="6">
    <source>
        <dbReference type="ARBA" id="ARBA00022729"/>
    </source>
</evidence>
<reference evidence="16" key="1">
    <citation type="submission" date="2025-08" db="UniProtKB">
        <authorList>
            <consortium name="Ensembl"/>
        </authorList>
    </citation>
    <scope>IDENTIFICATION</scope>
</reference>
<feature type="transmembrane region" description="Helical" evidence="14">
    <location>
        <begin position="613"/>
        <end position="642"/>
    </location>
</feature>
<dbReference type="FunFam" id="2.60.40.60:FF:000014">
    <property type="entry name" value="Cadherin 8"/>
    <property type="match status" value="1"/>
</dbReference>
<feature type="domain" description="Cadherin" evidence="15">
    <location>
        <begin position="392"/>
        <end position="496"/>
    </location>
</feature>
<keyword evidence="10 14" id="KW-1133">Transmembrane helix</keyword>
<keyword evidence="6" id="KW-0732">Signal</keyword>
<dbReference type="CDD" id="cd11304">
    <property type="entry name" value="Cadherin_repeat"/>
    <property type="match status" value="5"/>
</dbReference>
<evidence type="ECO:0000256" key="14">
    <source>
        <dbReference type="SAM" id="Phobius"/>
    </source>
</evidence>
<dbReference type="PROSITE" id="PS50268">
    <property type="entry name" value="CADHERIN_2"/>
    <property type="match status" value="5"/>
</dbReference>
<dbReference type="Pfam" id="PF00028">
    <property type="entry name" value="Cadherin"/>
    <property type="match status" value="5"/>
</dbReference>
<dbReference type="InterPro" id="IPR002126">
    <property type="entry name" value="Cadherin-like_dom"/>
</dbReference>
<evidence type="ECO:0000256" key="13">
    <source>
        <dbReference type="PROSITE-ProRule" id="PRU00043"/>
    </source>
</evidence>
<accession>A0A8C0EBW3</accession>
<proteinExistence type="predicted"/>
<organism evidence="16 17">
    <name type="scientific">Bubo bubo</name>
    <name type="common">Eurasian eagle-owl</name>
    <name type="synonym">Strix bubo</name>
    <dbReference type="NCBI Taxonomy" id="30461"/>
    <lineage>
        <taxon>Eukaryota</taxon>
        <taxon>Metazoa</taxon>
        <taxon>Chordata</taxon>
        <taxon>Craniata</taxon>
        <taxon>Vertebrata</taxon>
        <taxon>Euteleostomi</taxon>
        <taxon>Archelosauria</taxon>
        <taxon>Archosauria</taxon>
        <taxon>Dinosauria</taxon>
        <taxon>Saurischia</taxon>
        <taxon>Theropoda</taxon>
        <taxon>Coelurosauria</taxon>
        <taxon>Aves</taxon>
        <taxon>Neognathae</taxon>
        <taxon>Neoaves</taxon>
        <taxon>Telluraves</taxon>
        <taxon>Strigiformes</taxon>
        <taxon>Strigidae</taxon>
        <taxon>Bubo</taxon>
    </lineage>
</organism>
<dbReference type="PANTHER" id="PTHR24027:SF273">
    <property type="entry name" value="CADHERIN-8"/>
    <property type="match status" value="1"/>
</dbReference>
<dbReference type="GO" id="GO:0043083">
    <property type="term" value="C:synaptic cleft"/>
    <property type="evidence" value="ECO:0007669"/>
    <property type="project" value="TreeGrafter"/>
</dbReference>
<dbReference type="InterPro" id="IPR015919">
    <property type="entry name" value="Cadherin-like_sf"/>
</dbReference>
<comment type="subcellular location">
    <subcellularLocation>
        <location evidence="1">Cell membrane</location>
        <topology evidence="1">Single-pass type I membrane protein</topology>
    </subcellularLocation>
</comment>
<protein>
    <submittedName>
        <fullName evidence="16">Cadherin 8</fullName>
    </submittedName>
</protein>
<keyword evidence="8 13" id="KW-0106">Calcium</keyword>
<dbReference type="GO" id="GO:0007156">
    <property type="term" value="P:homophilic cell adhesion via plasma membrane adhesion molecules"/>
    <property type="evidence" value="ECO:0007669"/>
    <property type="project" value="InterPro"/>
</dbReference>
<sequence>MPERLTEMLMDTWTPLIILWITVLPSIYMAPMNQSQVLPSGSGTGLKRLTEEQRVLNRSKRGWVWNQMFVLEEFSGPEPILVGRLHTDLDPGSSKIKYILSGDGAGTIFVINDKTGDIHAMKRLDREEKAEYTLTAQAVDRDTNQPLEPPSEFIIKVQDINDNAPEFVDGPYHATVPEMSVVGTFVTKVTATDADDPVYGNSAKLVYSILEGQPYFSIEPHTAIIKTALPNMDREAKEEYFVVIQAKDMGGHMGGLSGTTTVTITLTDVNDNPPKFAQSLYHFSVMEDVALGEPIGRVKANDLDIGENAKSSYDIIEGDGMDIFEITTDAQTQDGIIRVRKPLDFETKKSYTLKVEAANIHIDPRFISGGPFKDTATVKIVVEDADEPPVFSSPTYLLEVHENAAINSVIGQVTAHDPDVSSSPIRFSIDRHTDLERQFNINAEDGKITLATPLDRETNMWHNITIVATETRNHSQVSRVPVAIKVLDVNDNAPEFASEHEAFLCENGKPGQVIQIVSAVDKDDPKNGHYFLYSLLPEMVNNPNFTIKKNEDNTLSILAKHSGFSRQKQEVYLLPIIISDSGNPPMSSTSTLTIRVCGCSSDGIVQSCNVEAYVLPIGLSMGALIAILACIILLLVIVVLFVTLRRHKNEPLIIKDDEDVRENIIRYDDEGGGEEDTEAFDIATLQNPDGINGFLPRKDIKPDLQFMPRQGLAPVPNGVDVDEFINVRKEKTVKGDGLTYMKELLILLLKIEFICLIFEINILLMSITAFIY</sequence>
<reference evidence="16" key="2">
    <citation type="submission" date="2025-09" db="UniProtKB">
        <authorList>
            <consortium name="Ensembl"/>
        </authorList>
    </citation>
    <scope>IDENTIFICATION</scope>
</reference>
<dbReference type="SMART" id="SM00112">
    <property type="entry name" value="CA"/>
    <property type="match status" value="5"/>
</dbReference>